<organism evidence="1">
    <name type="scientific">marine metagenome</name>
    <dbReference type="NCBI Taxonomy" id="408172"/>
    <lineage>
        <taxon>unclassified sequences</taxon>
        <taxon>metagenomes</taxon>
        <taxon>ecological metagenomes</taxon>
    </lineage>
</organism>
<proteinExistence type="predicted"/>
<accession>A0A382SLP9</accession>
<dbReference type="InterPro" id="IPR027417">
    <property type="entry name" value="P-loop_NTPase"/>
</dbReference>
<protein>
    <submittedName>
        <fullName evidence="1">Uncharacterized protein</fullName>
    </submittedName>
</protein>
<feature type="non-terminal residue" evidence="1">
    <location>
        <position position="53"/>
    </location>
</feature>
<sequence length="53" mass="5866">MPKNKNISTGQAIRRIRAGEIAPVYTLCGGDPFLEDYFISELKTSFLMEAGSK</sequence>
<gene>
    <name evidence="1" type="ORF">METZ01_LOCUS363587</name>
</gene>
<dbReference type="EMBL" id="UINC01129971">
    <property type="protein sequence ID" value="SVD10733.1"/>
    <property type="molecule type" value="Genomic_DNA"/>
</dbReference>
<reference evidence="1" key="1">
    <citation type="submission" date="2018-05" db="EMBL/GenBank/DDBJ databases">
        <authorList>
            <person name="Lanie J.A."/>
            <person name="Ng W.-L."/>
            <person name="Kazmierczak K.M."/>
            <person name="Andrzejewski T.M."/>
            <person name="Davidsen T.M."/>
            <person name="Wayne K.J."/>
            <person name="Tettelin H."/>
            <person name="Glass J.I."/>
            <person name="Rusch D."/>
            <person name="Podicherti R."/>
            <person name="Tsui H.-C.T."/>
            <person name="Winkler M.E."/>
        </authorList>
    </citation>
    <scope>NUCLEOTIDE SEQUENCE</scope>
</reference>
<evidence type="ECO:0000313" key="1">
    <source>
        <dbReference type="EMBL" id="SVD10733.1"/>
    </source>
</evidence>
<dbReference type="AlphaFoldDB" id="A0A382SLP9"/>
<dbReference type="Gene3D" id="3.40.50.300">
    <property type="entry name" value="P-loop containing nucleotide triphosphate hydrolases"/>
    <property type="match status" value="1"/>
</dbReference>
<name>A0A382SLP9_9ZZZZ</name>